<evidence type="ECO:0000313" key="3">
    <source>
        <dbReference type="EMBL" id="APG61037.1"/>
    </source>
</evidence>
<dbReference type="EMBL" id="CP018153">
    <property type="protein sequence ID" value="APG61037.1"/>
    <property type="molecule type" value="Genomic_DNA"/>
</dbReference>
<protein>
    <submittedName>
        <fullName evidence="3">Uncharacterized protein</fullName>
    </submittedName>
</protein>
<evidence type="ECO:0000256" key="1">
    <source>
        <dbReference type="SAM" id="MobiDB-lite"/>
    </source>
</evidence>
<accession>A0A1L3J7C5</accession>
<name>A0A1L3J7C5_9FLAO</name>
<keyword evidence="4" id="KW-1185">Reference proteome</keyword>
<feature type="chain" id="PRO_5012114572" evidence="2">
    <location>
        <begin position="21"/>
        <end position="332"/>
    </location>
</feature>
<organism evidence="3 4">
    <name type="scientific">Christiangramia salexigens</name>
    <dbReference type="NCBI Taxonomy" id="1913577"/>
    <lineage>
        <taxon>Bacteria</taxon>
        <taxon>Pseudomonadati</taxon>
        <taxon>Bacteroidota</taxon>
        <taxon>Flavobacteriia</taxon>
        <taxon>Flavobacteriales</taxon>
        <taxon>Flavobacteriaceae</taxon>
        <taxon>Christiangramia</taxon>
    </lineage>
</organism>
<dbReference type="Proteomes" id="UP000182510">
    <property type="component" value="Chromosome"/>
</dbReference>
<evidence type="ECO:0000256" key="2">
    <source>
        <dbReference type="SAM" id="SignalP"/>
    </source>
</evidence>
<dbReference type="RefSeq" id="WP_072553727.1">
    <property type="nucleotide sequence ID" value="NZ_CP018153.1"/>
</dbReference>
<feature type="signal peptide" evidence="2">
    <location>
        <begin position="1"/>
        <end position="20"/>
    </location>
</feature>
<feature type="region of interest" description="Disordered" evidence="1">
    <location>
        <begin position="36"/>
        <end position="59"/>
    </location>
</feature>
<dbReference type="STRING" id="1913577.LPB144_11745"/>
<keyword evidence="2" id="KW-0732">Signal</keyword>
<gene>
    <name evidence="3" type="ORF">LPB144_11745</name>
</gene>
<dbReference type="PROSITE" id="PS51257">
    <property type="entry name" value="PROKAR_LIPOPROTEIN"/>
    <property type="match status" value="1"/>
</dbReference>
<dbReference type="AlphaFoldDB" id="A0A1L3J7C5"/>
<evidence type="ECO:0000313" key="4">
    <source>
        <dbReference type="Proteomes" id="UP000182510"/>
    </source>
</evidence>
<sequence>MNRINTPLCLFLALCTSVLIFGCNFNDKKDAEEADKNEMAGEATVKSASPERGKKNPGITDVVTTSMEFKTLDEVSSGWNTFRYKNQSNETHFLLVEKYPEGKGIENARKELAPPFQEGMNFLVEGKNEEAMKAFEKIPAWFSEVEMYGGTGLISPKSTAQSTIFMEPGTYILECYVKMPNGVFHSMEGMLKEIRVTKDSTDMPEPTADYRISISSEKGIIVPSNIKAGEHTFAVHFESQKKHENFNWHDVHLVWVDEGADIEKLNEWMNWANPTGLQTPSPEGFKFLGGSQEMAAGKTGYFKVNLRPGNYALVSEVPDPKSKNMLKTFKVQ</sequence>
<proteinExistence type="predicted"/>
<dbReference type="KEGG" id="grl:LPB144_11745"/>
<reference evidence="3 4" key="1">
    <citation type="submission" date="2016-11" db="EMBL/GenBank/DDBJ databases">
        <title>Gramella sp. LPB0144 isolated from marine environment.</title>
        <authorList>
            <person name="Kim E."/>
            <person name="Yi H."/>
        </authorList>
    </citation>
    <scope>NUCLEOTIDE SEQUENCE [LARGE SCALE GENOMIC DNA]</scope>
    <source>
        <strain evidence="3 4">LPB0144</strain>
    </source>
</reference>